<feature type="signal peptide" evidence="15">
    <location>
        <begin position="1"/>
        <end position="24"/>
    </location>
</feature>
<evidence type="ECO:0000313" key="18">
    <source>
        <dbReference type="EMBL" id="MBR0651057.1"/>
    </source>
</evidence>
<proteinExistence type="inferred from homology"/>
<evidence type="ECO:0000259" key="16">
    <source>
        <dbReference type="Pfam" id="PF02563"/>
    </source>
</evidence>
<comment type="similarity">
    <text evidence="2">Belongs to the BexD/CtrA/VexA family.</text>
</comment>
<evidence type="ECO:0000256" key="8">
    <source>
        <dbReference type="ARBA" id="ARBA00023047"/>
    </source>
</evidence>
<dbReference type="Pfam" id="PF02563">
    <property type="entry name" value="Poly_export"/>
    <property type="match status" value="1"/>
</dbReference>
<keyword evidence="6" id="KW-0812">Transmembrane</keyword>
<evidence type="ECO:0000256" key="5">
    <source>
        <dbReference type="ARBA" id="ARBA00022597"/>
    </source>
</evidence>
<evidence type="ECO:0000256" key="2">
    <source>
        <dbReference type="ARBA" id="ARBA00009450"/>
    </source>
</evidence>
<keyword evidence="8" id="KW-0625">Polysaccharide transport</keyword>
<comment type="subcellular location">
    <subcellularLocation>
        <location evidence="1">Cell outer membrane</location>
        <topology evidence="1">Multi-pass membrane protein</topology>
    </subcellularLocation>
</comment>
<dbReference type="InterPro" id="IPR017477">
    <property type="entry name" value="PEP-CTERM_polysacc_export"/>
</dbReference>
<sequence>MSAHRSRRFHPFLVALLLLPAACAEPRETALPAAPSVAAAPTYVIGPGDTLDIFVHLAPDLSATALPVRPDGRLSIPLVPDVQAAGKTPTVLARELETRLRRYVVEPNVTVMVRSFVGAPESQIRVIGEATEPRAMPYREGMTLLDVMITARGLTRYAAGNRAELVRRAGPDGTRTVQRVRLNDLLRDGDMSQDVPMRPGDTLLIPQAWF</sequence>
<accession>A0ABS5EKB9</accession>
<evidence type="ECO:0000256" key="3">
    <source>
        <dbReference type="ARBA" id="ARBA00022448"/>
    </source>
</evidence>
<keyword evidence="7 15" id="KW-0732">Signal</keyword>
<organism evidence="18 19">
    <name type="scientific">Neoroseomonas terrae</name>
    <dbReference type="NCBI Taxonomy" id="424799"/>
    <lineage>
        <taxon>Bacteria</taxon>
        <taxon>Pseudomonadati</taxon>
        <taxon>Pseudomonadota</taxon>
        <taxon>Alphaproteobacteria</taxon>
        <taxon>Acetobacterales</taxon>
        <taxon>Acetobacteraceae</taxon>
        <taxon>Neoroseomonas</taxon>
    </lineage>
</organism>
<dbReference type="NCBIfam" id="TIGR03027">
    <property type="entry name" value="pepcterm_export"/>
    <property type="match status" value="1"/>
</dbReference>
<evidence type="ECO:0000313" key="19">
    <source>
        <dbReference type="Proteomes" id="UP000698752"/>
    </source>
</evidence>
<keyword evidence="12" id="KW-0564">Palmitate</keyword>
<feature type="domain" description="SLBB" evidence="17">
    <location>
        <begin position="124"/>
        <end position="204"/>
    </location>
</feature>
<evidence type="ECO:0000256" key="14">
    <source>
        <dbReference type="ARBA" id="ARBA00023288"/>
    </source>
</evidence>
<evidence type="ECO:0000256" key="12">
    <source>
        <dbReference type="ARBA" id="ARBA00023139"/>
    </source>
</evidence>
<protein>
    <submittedName>
        <fullName evidence="18">Sugar ABC transporter substrate-binding protein</fullName>
    </submittedName>
</protein>
<keyword evidence="11" id="KW-0472">Membrane</keyword>
<evidence type="ECO:0000256" key="9">
    <source>
        <dbReference type="ARBA" id="ARBA00023065"/>
    </source>
</evidence>
<evidence type="ECO:0000256" key="10">
    <source>
        <dbReference type="ARBA" id="ARBA00023114"/>
    </source>
</evidence>
<comment type="caution">
    <text evidence="18">The sequence shown here is derived from an EMBL/GenBank/DDBJ whole genome shotgun (WGS) entry which is preliminary data.</text>
</comment>
<keyword evidence="5" id="KW-0762">Sugar transport</keyword>
<evidence type="ECO:0000256" key="4">
    <source>
        <dbReference type="ARBA" id="ARBA00022452"/>
    </source>
</evidence>
<dbReference type="InterPro" id="IPR049712">
    <property type="entry name" value="Poly_export"/>
</dbReference>
<keyword evidence="3" id="KW-0813">Transport</keyword>
<reference evidence="19" key="1">
    <citation type="journal article" date="2021" name="Syst. Appl. Microbiol.">
        <title>Roseomonas hellenica sp. nov., isolated from roots of wild-growing Alkanna tinctoria.</title>
        <authorList>
            <person name="Rat A."/>
            <person name="Naranjo H.D."/>
            <person name="Lebbe L."/>
            <person name="Cnockaert M."/>
            <person name="Krigas N."/>
            <person name="Grigoriadou K."/>
            <person name="Maloupa E."/>
            <person name="Willems A."/>
        </authorList>
    </citation>
    <scope>NUCLEOTIDE SEQUENCE [LARGE SCALE GENOMIC DNA]</scope>
    <source>
        <strain evidence="19">LMG 31159</strain>
    </source>
</reference>
<feature type="domain" description="Polysaccharide export protein N-terminal" evidence="16">
    <location>
        <begin position="38"/>
        <end position="113"/>
    </location>
</feature>
<dbReference type="Gene3D" id="3.10.560.10">
    <property type="entry name" value="Outer membrane lipoprotein wza domain like"/>
    <property type="match status" value="1"/>
</dbReference>
<dbReference type="Pfam" id="PF22461">
    <property type="entry name" value="SLBB_2"/>
    <property type="match status" value="1"/>
</dbReference>
<gene>
    <name evidence="18" type="ORF">GXW78_15395</name>
</gene>
<feature type="chain" id="PRO_5046189179" evidence="15">
    <location>
        <begin position="25"/>
        <end position="210"/>
    </location>
</feature>
<dbReference type="InterPro" id="IPR054765">
    <property type="entry name" value="SLBB_dom"/>
</dbReference>
<keyword evidence="13" id="KW-0998">Cell outer membrane</keyword>
<keyword evidence="4" id="KW-1134">Transmembrane beta strand</keyword>
<keyword evidence="10" id="KW-0626">Porin</keyword>
<evidence type="ECO:0000259" key="17">
    <source>
        <dbReference type="Pfam" id="PF22461"/>
    </source>
</evidence>
<dbReference type="InterPro" id="IPR003715">
    <property type="entry name" value="Poly_export_N"/>
</dbReference>
<evidence type="ECO:0000256" key="1">
    <source>
        <dbReference type="ARBA" id="ARBA00004571"/>
    </source>
</evidence>
<evidence type="ECO:0000256" key="6">
    <source>
        <dbReference type="ARBA" id="ARBA00022692"/>
    </source>
</evidence>
<dbReference type="RefSeq" id="WP_211869721.1">
    <property type="nucleotide sequence ID" value="NZ_JAAEDI010000015.1"/>
</dbReference>
<dbReference type="EMBL" id="JAAEDI010000015">
    <property type="protein sequence ID" value="MBR0651057.1"/>
    <property type="molecule type" value="Genomic_DNA"/>
</dbReference>
<evidence type="ECO:0000256" key="15">
    <source>
        <dbReference type="SAM" id="SignalP"/>
    </source>
</evidence>
<dbReference type="PANTHER" id="PTHR33619">
    <property type="entry name" value="POLYSACCHARIDE EXPORT PROTEIN GFCE-RELATED"/>
    <property type="match status" value="1"/>
</dbReference>
<dbReference type="PANTHER" id="PTHR33619:SF3">
    <property type="entry name" value="POLYSACCHARIDE EXPORT PROTEIN GFCE-RELATED"/>
    <property type="match status" value="1"/>
</dbReference>
<keyword evidence="19" id="KW-1185">Reference proteome</keyword>
<keyword evidence="9" id="KW-0406">Ion transport</keyword>
<keyword evidence="14" id="KW-0449">Lipoprotein</keyword>
<name>A0ABS5EKB9_9PROT</name>
<evidence type="ECO:0000256" key="13">
    <source>
        <dbReference type="ARBA" id="ARBA00023237"/>
    </source>
</evidence>
<dbReference type="Proteomes" id="UP000698752">
    <property type="component" value="Unassembled WGS sequence"/>
</dbReference>
<evidence type="ECO:0000256" key="7">
    <source>
        <dbReference type="ARBA" id="ARBA00022729"/>
    </source>
</evidence>
<evidence type="ECO:0000256" key="11">
    <source>
        <dbReference type="ARBA" id="ARBA00023136"/>
    </source>
</evidence>